<dbReference type="EMBL" id="ADZX01000171">
    <property type="protein sequence ID" value="EFK97477.1"/>
    <property type="molecule type" value="Genomic_DNA"/>
</dbReference>
<evidence type="ECO:0000256" key="3">
    <source>
        <dbReference type="ARBA" id="ARBA00022475"/>
    </source>
</evidence>
<keyword evidence="5" id="KW-0547">Nucleotide-binding</keyword>
<keyword evidence="7 9" id="KW-1133">Transmembrane helix</keyword>
<keyword evidence="8 9" id="KW-0472">Membrane</keyword>
<evidence type="ECO:0000259" key="11">
    <source>
        <dbReference type="PROSITE" id="PS50929"/>
    </source>
</evidence>
<comment type="subcellular location">
    <subcellularLocation>
        <location evidence="1">Cell membrane</location>
        <topology evidence="1">Multi-pass membrane protein</topology>
    </subcellularLocation>
</comment>
<dbReference type="PROSITE" id="PS50929">
    <property type="entry name" value="ABC_TM1F"/>
    <property type="match status" value="1"/>
</dbReference>
<evidence type="ECO:0000256" key="7">
    <source>
        <dbReference type="ARBA" id="ARBA00022989"/>
    </source>
</evidence>
<keyword evidence="4 9" id="KW-0812">Transmembrane</keyword>
<dbReference type="GO" id="GO:0140359">
    <property type="term" value="F:ABC-type transporter activity"/>
    <property type="evidence" value="ECO:0007669"/>
    <property type="project" value="InterPro"/>
</dbReference>
<evidence type="ECO:0000259" key="10">
    <source>
        <dbReference type="PROSITE" id="PS50893"/>
    </source>
</evidence>
<evidence type="ECO:0000256" key="5">
    <source>
        <dbReference type="ARBA" id="ARBA00022741"/>
    </source>
</evidence>
<feature type="non-terminal residue" evidence="12">
    <location>
        <position position="1"/>
    </location>
</feature>
<feature type="transmembrane region" description="Helical" evidence="9">
    <location>
        <begin position="197"/>
        <end position="215"/>
    </location>
</feature>
<dbReference type="InterPro" id="IPR003439">
    <property type="entry name" value="ABC_transporter-like_ATP-bd"/>
</dbReference>
<dbReference type="Pfam" id="PF00664">
    <property type="entry name" value="ABC_membrane"/>
    <property type="match status" value="1"/>
</dbReference>
<accession>D9PG39</accession>
<sequence length="637" mass="70145">LRNGNFVLLLGRLVRPDGVLLLIRDPLAQPAGLVLQLPAASVAEAWSGEALVLRRRHALTDESQPFGLTWFVPQLLRERRNFRDLALAAFMLHLLALAIPIFLQLVIDRVVPHEAGSTLFVLTVGVTGALLFEAGFQYLRQYLLLDASQRIDLRLVRSTFARLLSLPISFFERGTAGVIARNMQQAERIRQFLTGRLFMTMLDASVLVVVLPILFFYAPPLAALVLGFTLAIALIVAALVPPFRRRLNALLAVEGERQALLVESIQGMRAIKSLAAEGLRQGRWEQRSEEAVDLHFRVGRLSAGAHSAVTLMEKLMQVGVIAFGARLVIDHQLSVGGLIAFQMLAGRVISPLVQMISLIHEYQETALSVKLLGQIMDAPRERVRSGPGLEPPIKGRIEFDDVTFRYPGSSTAALERISFTIPAGKVVGVVGRSGSGKTTLTRILQGLHEVQEGVVRIDGIDIREIDIRHLRRSLGVVLQDSFLFRGTVRENIAIAQPDAPVEAVVEAARMAGADEFIERLPQGYETPLDEGASNLSGGQRQRLAIARALLPQPRILVLDEAASSLDPESEAIFLDNLSRIAKGRTVVIVSHRMSTLVGSDAIMVMQRGRIVDAGKHAELLPRCEIYARLWQQQTRHL</sequence>
<dbReference type="Gene3D" id="1.20.1560.10">
    <property type="entry name" value="ABC transporter type 1, transmembrane domain"/>
    <property type="match status" value="1"/>
</dbReference>
<feature type="domain" description="ABC transmembrane type-1" evidence="11">
    <location>
        <begin position="85"/>
        <end position="364"/>
    </location>
</feature>
<feature type="transmembrane region" description="Helical" evidence="9">
    <location>
        <begin position="85"/>
        <end position="107"/>
    </location>
</feature>
<evidence type="ECO:0000256" key="4">
    <source>
        <dbReference type="ARBA" id="ARBA00022692"/>
    </source>
</evidence>
<reference evidence="12" key="2">
    <citation type="journal article" date="2011" name="Microb. Ecol.">
        <title>Taxonomic and Functional Metagenomic Profiling of the Microbial Community in the Anoxic Sediment of a Sub-saline Shallow Lake (Laguna de Carrizo, Central Spain).</title>
        <authorList>
            <person name="Ferrer M."/>
            <person name="Guazzaroni M.E."/>
            <person name="Richter M."/>
            <person name="Garcia-Salamanca A."/>
            <person name="Yarza P."/>
            <person name="Suarez-Suarez A."/>
            <person name="Solano J."/>
            <person name="Alcaide M."/>
            <person name="van Dillewijn P."/>
            <person name="Molina-Henares M.A."/>
            <person name="Lopez-Cortes N."/>
            <person name="Al-Ramahi Y."/>
            <person name="Guerrero C."/>
            <person name="Acosta A."/>
            <person name="de Eugenio L.I."/>
            <person name="Martinez V."/>
            <person name="Marques S."/>
            <person name="Rojo F."/>
            <person name="Santero E."/>
            <person name="Genilloud O."/>
            <person name="Perez-Perez J."/>
            <person name="Rossello-Mora R."/>
            <person name="Ramos J.L."/>
        </authorList>
    </citation>
    <scope>NUCLEOTIDE SEQUENCE</scope>
</reference>
<dbReference type="FunFam" id="3.40.50.300:FF:000221">
    <property type="entry name" value="Multidrug ABC transporter ATP-binding protein"/>
    <property type="match status" value="1"/>
</dbReference>
<evidence type="ECO:0000256" key="6">
    <source>
        <dbReference type="ARBA" id="ARBA00022840"/>
    </source>
</evidence>
<dbReference type="InterPro" id="IPR017871">
    <property type="entry name" value="ABC_transporter-like_CS"/>
</dbReference>
<dbReference type="PANTHER" id="PTHR24221:SF647">
    <property type="entry name" value="BLL6336 PROTEIN"/>
    <property type="match status" value="1"/>
</dbReference>
<dbReference type="SMART" id="SM00382">
    <property type="entry name" value="AAA"/>
    <property type="match status" value="1"/>
</dbReference>
<dbReference type="InterPro" id="IPR011527">
    <property type="entry name" value="ABC1_TM_dom"/>
</dbReference>
<protein>
    <submittedName>
        <fullName evidence="12">Type I secretion system ATPase, HlyB</fullName>
    </submittedName>
</protein>
<dbReference type="GO" id="GO:0034040">
    <property type="term" value="F:ATPase-coupled lipid transmembrane transporter activity"/>
    <property type="evidence" value="ECO:0007669"/>
    <property type="project" value="TreeGrafter"/>
</dbReference>
<dbReference type="Pfam" id="PF00005">
    <property type="entry name" value="ABC_tran"/>
    <property type="match status" value="1"/>
</dbReference>
<feature type="domain" description="ABC transporter" evidence="10">
    <location>
        <begin position="397"/>
        <end position="632"/>
    </location>
</feature>
<dbReference type="PANTHER" id="PTHR24221">
    <property type="entry name" value="ATP-BINDING CASSETTE SUB-FAMILY B"/>
    <property type="match status" value="1"/>
</dbReference>
<keyword evidence="2" id="KW-0813">Transport</keyword>
<dbReference type="Gene3D" id="3.40.50.300">
    <property type="entry name" value="P-loop containing nucleotide triphosphate hydrolases"/>
    <property type="match status" value="1"/>
</dbReference>
<proteinExistence type="predicted"/>
<feature type="transmembrane region" description="Helical" evidence="9">
    <location>
        <begin position="119"/>
        <end position="139"/>
    </location>
</feature>
<organism evidence="12">
    <name type="scientific">sediment metagenome</name>
    <dbReference type="NCBI Taxonomy" id="749907"/>
    <lineage>
        <taxon>unclassified sequences</taxon>
        <taxon>metagenomes</taxon>
        <taxon>ecological metagenomes</taxon>
    </lineage>
</organism>
<dbReference type="GO" id="GO:0016887">
    <property type="term" value="F:ATP hydrolysis activity"/>
    <property type="evidence" value="ECO:0007669"/>
    <property type="project" value="InterPro"/>
</dbReference>
<comment type="caution">
    <text evidence="12">The sequence shown here is derived from an EMBL/GenBank/DDBJ whole genome shotgun (WGS) entry which is preliminary data.</text>
</comment>
<evidence type="ECO:0000256" key="8">
    <source>
        <dbReference type="ARBA" id="ARBA00023136"/>
    </source>
</evidence>
<dbReference type="SUPFAM" id="SSF90123">
    <property type="entry name" value="ABC transporter transmembrane region"/>
    <property type="match status" value="1"/>
</dbReference>
<dbReference type="SUPFAM" id="SSF52540">
    <property type="entry name" value="P-loop containing nucleoside triphosphate hydrolases"/>
    <property type="match status" value="1"/>
</dbReference>
<evidence type="ECO:0000313" key="12">
    <source>
        <dbReference type="EMBL" id="EFK97477.1"/>
    </source>
</evidence>
<dbReference type="InterPro" id="IPR027417">
    <property type="entry name" value="P-loop_NTPase"/>
</dbReference>
<reference evidence="12" key="1">
    <citation type="submission" date="2010-07" db="EMBL/GenBank/DDBJ databases">
        <authorList>
            <consortium name="CONSOLIDER consortium CSD2007-00005"/>
            <person name="Guazzaroni M.-E."/>
            <person name="Richter M."/>
            <person name="Garcia-Salamanca A."/>
            <person name="Yarza P."/>
            <person name="Ferrer M."/>
        </authorList>
    </citation>
    <scope>NUCLEOTIDE SEQUENCE</scope>
</reference>
<keyword evidence="6" id="KW-0067">ATP-binding</keyword>
<evidence type="ECO:0000256" key="9">
    <source>
        <dbReference type="SAM" id="Phobius"/>
    </source>
</evidence>
<dbReference type="GO" id="GO:0005886">
    <property type="term" value="C:plasma membrane"/>
    <property type="evidence" value="ECO:0007669"/>
    <property type="project" value="UniProtKB-SubCell"/>
</dbReference>
<dbReference type="InterPro" id="IPR036640">
    <property type="entry name" value="ABC1_TM_sf"/>
</dbReference>
<dbReference type="GO" id="GO:0005524">
    <property type="term" value="F:ATP binding"/>
    <property type="evidence" value="ECO:0007669"/>
    <property type="project" value="UniProtKB-KW"/>
</dbReference>
<gene>
    <name evidence="12" type="ORF">LDC_0486</name>
</gene>
<dbReference type="CDD" id="cd18783">
    <property type="entry name" value="ABC_6TM_PrtD_LapB_HlyB_like"/>
    <property type="match status" value="1"/>
</dbReference>
<evidence type="ECO:0000256" key="1">
    <source>
        <dbReference type="ARBA" id="ARBA00004651"/>
    </source>
</evidence>
<dbReference type="PROSITE" id="PS50893">
    <property type="entry name" value="ABC_TRANSPORTER_2"/>
    <property type="match status" value="1"/>
</dbReference>
<feature type="transmembrane region" description="Helical" evidence="9">
    <location>
        <begin position="221"/>
        <end position="240"/>
    </location>
</feature>
<dbReference type="InterPro" id="IPR003593">
    <property type="entry name" value="AAA+_ATPase"/>
</dbReference>
<dbReference type="InterPro" id="IPR039421">
    <property type="entry name" value="Type_1_exporter"/>
</dbReference>
<evidence type="ECO:0000256" key="2">
    <source>
        <dbReference type="ARBA" id="ARBA00022448"/>
    </source>
</evidence>
<dbReference type="AlphaFoldDB" id="D9PG39"/>
<dbReference type="PROSITE" id="PS00211">
    <property type="entry name" value="ABC_TRANSPORTER_1"/>
    <property type="match status" value="1"/>
</dbReference>
<name>D9PG39_9ZZZZ</name>
<keyword evidence="3" id="KW-1003">Cell membrane</keyword>